<gene>
    <name evidence="2" type="ORF">GA0070216_110185</name>
</gene>
<dbReference type="InterPro" id="IPR051910">
    <property type="entry name" value="ComF/GntX_DNA_util-trans"/>
</dbReference>
<dbReference type="Proteomes" id="UP000198797">
    <property type="component" value="Unassembled WGS sequence"/>
</dbReference>
<keyword evidence="3" id="KW-1185">Reference proteome</keyword>
<dbReference type="RefSeq" id="WP_091248467.1">
    <property type="nucleotide sequence ID" value="NZ_FMCU01000010.1"/>
</dbReference>
<dbReference type="STRING" id="121616.GA0070216_110185"/>
<dbReference type="PANTHER" id="PTHR47505:SF1">
    <property type="entry name" value="DNA UTILIZATION PROTEIN YHGH"/>
    <property type="match status" value="1"/>
</dbReference>
<dbReference type="GO" id="GO:0016757">
    <property type="term" value="F:glycosyltransferase activity"/>
    <property type="evidence" value="ECO:0007669"/>
    <property type="project" value="UniProtKB-KW"/>
</dbReference>
<dbReference type="PANTHER" id="PTHR47505">
    <property type="entry name" value="DNA UTILIZATION PROTEIN YHGH"/>
    <property type="match status" value="1"/>
</dbReference>
<keyword evidence="2" id="KW-0808">Transferase</keyword>
<evidence type="ECO:0000256" key="1">
    <source>
        <dbReference type="ARBA" id="ARBA00008007"/>
    </source>
</evidence>
<dbReference type="InterPro" id="IPR000836">
    <property type="entry name" value="PRTase_dom"/>
</dbReference>
<reference evidence="3" key="1">
    <citation type="submission" date="2016-06" db="EMBL/GenBank/DDBJ databases">
        <authorList>
            <person name="Varghese N."/>
            <person name="Submissions Spin"/>
        </authorList>
    </citation>
    <scope>NUCLEOTIDE SEQUENCE [LARGE SCALE GENOMIC DNA]</scope>
    <source>
        <strain evidence="3">DSM 44100</strain>
    </source>
</reference>
<proteinExistence type="inferred from homology"/>
<evidence type="ECO:0000313" key="2">
    <source>
        <dbReference type="EMBL" id="SCF34943.1"/>
    </source>
</evidence>
<dbReference type="AlphaFoldDB" id="A0A1C4ZPK4"/>
<protein>
    <submittedName>
        <fullName evidence="2">Predicted amidophosphoribosyltransferases</fullName>
    </submittedName>
</protein>
<comment type="similarity">
    <text evidence="1">Belongs to the ComF/GntX family.</text>
</comment>
<sequence length="235" mass="24806">MRDVGGLWADLTDLVFPTGCAGCGRRDATLRQGCCPQCVRQLAALRPAPARPTPPPPDLPPCHALGPYAGPLREALLSYKERGRHGLARPLGGLLAEVVAASVGSARPVLLVPVPDRAAAARARYGDHLTRLARHAAVRLRRAGWDVRTAVPVRALPRPDSVELDHSGRAEAAASAFRLRPGWAGRGAGGRTVVVLDDILTTGATLAAMSRTLRAAGMTPYGAAVLGATQKRRHW</sequence>
<dbReference type="OrthoDB" id="5244859at2"/>
<keyword evidence="2" id="KW-0328">Glycosyltransferase</keyword>
<dbReference type="SUPFAM" id="SSF53271">
    <property type="entry name" value="PRTase-like"/>
    <property type="match status" value="1"/>
</dbReference>
<dbReference type="Gene3D" id="3.40.50.2020">
    <property type="match status" value="1"/>
</dbReference>
<organism evidence="2 3">
    <name type="scientific">Micromonospora matsumotoense</name>
    <dbReference type="NCBI Taxonomy" id="121616"/>
    <lineage>
        <taxon>Bacteria</taxon>
        <taxon>Bacillati</taxon>
        <taxon>Actinomycetota</taxon>
        <taxon>Actinomycetes</taxon>
        <taxon>Micromonosporales</taxon>
        <taxon>Micromonosporaceae</taxon>
        <taxon>Micromonospora</taxon>
    </lineage>
</organism>
<dbReference type="EMBL" id="FMCU01000010">
    <property type="protein sequence ID" value="SCF34943.1"/>
    <property type="molecule type" value="Genomic_DNA"/>
</dbReference>
<dbReference type="InterPro" id="IPR029057">
    <property type="entry name" value="PRTase-like"/>
</dbReference>
<evidence type="ECO:0000313" key="3">
    <source>
        <dbReference type="Proteomes" id="UP000198797"/>
    </source>
</evidence>
<name>A0A1C4ZPK4_9ACTN</name>
<dbReference type="CDD" id="cd06223">
    <property type="entry name" value="PRTases_typeI"/>
    <property type="match status" value="1"/>
</dbReference>
<accession>A0A1C4ZPK4</accession>